<dbReference type="Proteomes" id="UP000664521">
    <property type="component" value="Unassembled WGS sequence"/>
</dbReference>
<organism evidence="1 2">
    <name type="scientific">Heterodermia speciosa</name>
    <dbReference type="NCBI Taxonomy" id="116794"/>
    <lineage>
        <taxon>Eukaryota</taxon>
        <taxon>Fungi</taxon>
        <taxon>Dikarya</taxon>
        <taxon>Ascomycota</taxon>
        <taxon>Pezizomycotina</taxon>
        <taxon>Lecanoromycetes</taxon>
        <taxon>OSLEUM clade</taxon>
        <taxon>Lecanoromycetidae</taxon>
        <taxon>Caliciales</taxon>
        <taxon>Physciaceae</taxon>
        <taxon>Heterodermia</taxon>
    </lineage>
</organism>
<name>A0A8H3J1L4_9LECA</name>
<dbReference type="EMBL" id="CAJPDS010000124">
    <property type="protein sequence ID" value="CAF9939039.1"/>
    <property type="molecule type" value="Genomic_DNA"/>
</dbReference>
<reference evidence="1" key="1">
    <citation type="submission" date="2021-03" db="EMBL/GenBank/DDBJ databases">
        <authorList>
            <person name="Tagirdzhanova G."/>
        </authorList>
    </citation>
    <scope>NUCLEOTIDE SEQUENCE</scope>
</reference>
<protein>
    <submittedName>
        <fullName evidence="1">Uncharacterized protein</fullName>
    </submittedName>
</protein>
<gene>
    <name evidence="1" type="ORF">HETSPECPRED_001460</name>
</gene>
<evidence type="ECO:0000313" key="1">
    <source>
        <dbReference type="EMBL" id="CAF9939039.1"/>
    </source>
</evidence>
<evidence type="ECO:0000313" key="2">
    <source>
        <dbReference type="Proteomes" id="UP000664521"/>
    </source>
</evidence>
<dbReference type="PANTHER" id="PTHR40780:SF3">
    <property type="entry name" value="DUF3669 DOMAIN-CONTAINING PROTEIN"/>
    <property type="match status" value="1"/>
</dbReference>
<dbReference type="AlphaFoldDB" id="A0A8H3J1L4"/>
<dbReference type="OrthoDB" id="2993351at2759"/>
<keyword evidence="2" id="KW-1185">Reference proteome</keyword>
<proteinExistence type="predicted"/>
<comment type="caution">
    <text evidence="1">The sequence shown here is derived from an EMBL/GenBank/DDBJ whole genome shotgun (WGS) entry which is preliminary data.</text>
</comment>
<dbReference type="PANTHER" id="PTHR40780">
    <property type="entry name" value="DUF3669 DOMAIN-CONTAINING PROTEIN"/>
    <property type="match status" value="1"/>
</dbReference>
<sequence length="236" mass="26834">MYRRIGSGFCGTVWAADQGSSDTTAIKREDGGPGRSLHNDYTMHKEILYHLVPSIPHLRIPVCHQYLSRQDPLWDELTLKFPQPFQVPCNSLITERIPPFPQEVRERIIDEYCPNELKASIKSSEPDRDCLVRPYLGRRRLPPRTSETSGKTRFQPFSLRNYPLHIDRIEDLGLDSTLYAKIMAHTLANIYWKANIDANDIEFVLASPSSNAPSSDIIRSKFLGVKLGQSQPIEAA</sequence>
<accession>A0A8H3J1L4</accession>